<organism evidence="2 3">
    <name type="scientific">Acorus gramineus</name>
    <name type="common">Dwarf sweet flag</name>
    <dbReference type="NCBI Taxonomy" id="55184"/>
    <lineage>
        <taxon>Eukaryota</taxon>
        <taxon>Viridiplantae</taxon>
        <taxon>Streptophyta</taxon>
        <taxon>Embryophyta</taxon>
        <taxon>Tracheophyta</taxon>
        <taxon>Spermatophyta</taxon>
        <taxon>Magnoliopsida</taxon>
        <taxon>Liliopsida</taxon>
        <taxon>Acoraceae</taxon>
        <taxon>Acorus</taxon>
    </lineage>
</organism>
<dbReference type="EMBL" id="JAUJYN010000004">
    <property type="protein sequence ID" value="KAK1272855.1"/>
    <property type="molecule type" value="Genomic_DNA"/>
</dbReference>
<feature type="compositionally biased region" description="Low complexity" evidence="1">
    <location>
        <begin position="185"/>
        <end position="211"/>
    </location>
</feature>
<dbReference type="AlphaFoldDB" id="A0AAV9B8H3"/>
<feature type="region of interest" description="Disordered" evidence="1">
    <location>
        <begin position="102"/>
        <end position="122"/>
    </location>
</feature>
<dbReference type="Proteomes" id="UP001179952">
    <property type="component" value="Unassembled WGS sequence"/>
</dbReference>
<comment type="caution">
    <text evidence="2">The sequence shown here is derived from an EMBL/GenBank/DDBJ whole genome shotgun (WGS) entry which is preliminary data.</text>
</comment>
<protein>
    <submittedName>
        <fullName evidence="2">Uncharacterized protein</fullName>
    </submittedName>
</protein>
<accession>A0AAV9B8H3</accession>
<name>A0AAV9B8H3_ACOGR</name>
<proteinExistence type="predicted"/>
<feature type="compositionally biased region" description="Polar residues" evidence="1">
    <location>
        <begin position="102"/>
        <end position="111"/>
    </location>
</feature>
<feature type="region of interest" description="Disordered" evidence="1">
    <location>
        <begin position="177"/>
        <end position="242"/>
    </location>
</feature>
<keyword evidence="3" id="KW-1185">Reference proteome</keyword>
<reference evidence="2" key="2">
    <citation type="submission" date="2023-06" db="EMBL/GenBank/DDBJ databases">
        <authorList>
            <person name="Ma L."/>
            <person name="Liu K.-W."/>
            <person name="Li Z."/>
            <person name="Hsiao Y.-Y."/>
            <person name="Qi Y."/>
            <person name="Fu T."/>
            <person name="Tang G."/>
            <person name="Zhang D."/>
            <person name="Sun W.-H."/>
            <person name="Liu D.-K."/>
            <person name="Li Y."/>
            <person name="Chen G.-Z."/>
            <person name="Liu X.-D."/>
            <person name="Liao X.-Y."/>
            <person name="Jiang Y.-T."/>
            <person name="Yu X."/>
            <person name="Hao Y."/>
            <person name="Huang J."/>
            <person name="Zhao X.-W."/>
            <person name="Ke S."/>
            <person name="Chen Y.-Y."/>
            <person name="Wu W.-L."/>
            <person name="Hsu J.-L."/>
            <person name="Lin Y.-F."/>
            <person name="Huang M.-D."/>
            <person name="Li C.-Y."/>
            <person name="Huang L."/>
            <person name="Wang Z.-W."/>
            <person name="Zhao X."/>
            <person name="Zhong W.-Y."/>
            <person name="Peng D.-H."/>
            <person name="Ahmad S."/>
            <person name="Lan S."/>
            <person name="Zhang J.-S."/>
            <person name="Tsai W.-C."/>
            <person name="Van De Peer Y."/>
            <person name="Liu Z.-J."/>
        </authorList>
    </citation>
    <scope>NUCLEOTIDE SEQUENCE</scope>
    <source>
        <strain evidence="2">SCP</strain>
        <tissue evidence="2">Leaves</tissue>
    </source>
</reference>
<evidence type="ECO:0000256" key="1">
    <source>
        <dbReference type="SAM" id="MobiDB-lite"/>
    </source>
</evidence>
<reference evidence="2" key="1">
    <citation type="journal article" date="2023" name="Nat. Commun.">
        <title>Diploid and tetraploid genomes of Acorus and the evolution of monocots.</title>
        <authorList>
            <person name="Ma L."/>
            <person name="Liu K.W."/>
            <person name="Li Z."/>
            <person name="Hsiao Y.Y."/>
            <person name="Qi Y."/>
            <person name="Fu T."/>
            <person name="Tang G.D."/>
            <person name="Zhang D."/>
            <person name="Sun W.H."/>
            <person name="Liu D.K."/>
            <person name="Li Y."/>
            <person name="Chen G.Z."/>
            <person name="Liu X.D."/>
            <person name="Liao X.Y."/>
            <person name="Jiang Y.T."/>
            <person name="Yu X."/>
            <person name="Hao Y."/>
            <person name="Huang J."/>
            <person name="Zhao X.W."/>
            <person name="Ke S."/>
            <person name="Chen Y.Y."/>
            <person name="Wu W.L."/>
            <person name="Hsu J.L."/>
            <person name="Lin Y.F."/>
            <person name="Huang M.D."/>
            <person name="Li C.Y."/>
            <person name="Huang L."/>
            <person name="Wang Z.W."/>
            <person name="Zhao X."/>
            <person name="Zhong W.Y."/>
            <person name="Peng D.H."/>
            <person name="Ahmad S."/>
            <person name="Lan S."/>
            <person name="Zhang J.S."/>
            <person name="Tsai W.C."/>
            <person name="Van de Peer Y."/>
            <person name="Liu Z.J."/>
        </authorList>
    </citation>
    <scope>NUCLEOTIDE SEQUENCE</scope>
    <source>
        <strain evidence="2">SCP</strain>
    </source>
</reference>
<gene>
    <name evidence="2" type="ORF">QJS04_geneDACA022788</name>
</gene>
<evidence type="ECO:0000313" key="3">
    <source>
        <dbReference type="Proteomes" id="UP001179952"/>
    </source>
</evidence>
<evidence type="ECO:0000313" key="2">
    <source>
        <dbReference type="EMBL" id="KAK1272855.1"/>
    </source>
</evidence>
<sequence>MARYSSHCGVPSSPPGTCKQRIKSIVVGHFEHHRSSSEDPCGSYGSMEFESSFCLEDGMLSICGSPQHNIEIQEGGELALQRSAAGEIHRVPSEHVTLSNDATITGSNGSSRVVGVPLPPATTTSLMNNNRRNKTPKRGGDIVGVHRLWLMEERSGGEKERFTVRAVISWTLEHDPFTSTRKTRASSSRDPPNPKSSTKTLPPTKTLSKLSIETQEKFKPKSSTKTQAKSKHKPSNMRNKNEQELVDVIISNYNPDGDYFEFGGKPITLAAEDVALIIGRKRVMPG</sequence>